<accession>A0A1W4XN61</accession>
<evidence type="ECO:0000313" key="2">
    <source>
        <dbReference type="Proteomes" id="UP000192223"/>
    </source>
</evidence>
<protein>
    <submittedName>
        <fullName evidence="3">Uncharacterized protein LOC108743238</fullName>
    </submittedName>
</protein>
<dbReference type="OrthoDB" id="6723953at2759"/>
<evidence type="ECO:0000256" key="1">
    <source>
        <dbReference type="SAM" id="MobiDB-lite"/>
    </source>
</evidence>
<dbReference type="Proteomes" id="UP000192223">
    <property type="component" value="Unplaced"/>
</dbReference>
<dbReference type="AlphaFoldDB" id="A0A1W4XN61"/>
<dbReference type="KEGG" id="apln:108743238"/>
<dbReference type="RefSeq" id="XP_018334217.1">
    <property type="nucleotide sequence ID" value="XM_018478715.2"/>
</dbReference>
<feature type="compositionally biased region" description="Polar residues" evidence="1">
    <location>
        <begin position="61"/>
        <end position="83"/>
    </location>
</feature>
<feature type="compositionally biased region" description="Basic and acidic residues" evidence="1">
    <location>
        <begin position="49"/>
        <end position="60"/>
    </location>
</feature>
<name>A0A1W4XN61_AGRPL</name>
<keyword evidence="2" id="KW-1185">Reference proteome</keyword>
<sequence>MPLISKKKFRPQRVIIPKGLVDPEEVTILEIPLCLKDEPVVIARKKNFHPNDPHSEEGNDRISSACSSQVSLPLSYDQNNRPNSAKPGNLRPSSVCGNCPNRTSTPFSPSLSPEQLQTMEKEECAALLNDLNQFQQARRNLILHTTSFASHPTSSSFINNNNNNKISS</sequence>
<feature type="region of interest" description="Disordered" evidence="1">
    <location>
        <begin position="47"/>
        <end position="116"/>
    </location>
</feature>
<gene>
    <name evidence="3" type="primary">LOC108743238</name>
</gene>
<dbReference type="InParanoid" id="A0A1W4XN61"/>
<dbReference type="GeneID" id="108743238"/>
<proteinExistence type="predicted"/>
<evidence type="ECO:0000313" key="3">
    <source>
        <dbReference type="RefSeq" id="XP_018334217.1"/>
    </source>
</evidence>
<reference evidence="3" key="1">
    <citation type="submission" date="2025-08" db="UniProtKB">
        <authorList>
            <consortium name="RefSeq"/>
        </authorList>
    </citation>
    <scope>IDENTIFICATION</scope>
    <source>
        <tissue evidence="3">Entire body</tissue>
    </source>
</reference>
<organism evidence="2 3">
    <name type="scientific">Agrilus planipennis</name>
    <name type="common">Emerald ash borer</name>
    <name type="synonym">Agrilus marcopoli</name>
    <dbReference type="NCBI Taxonomy" id="224129"/>
    <lineage>
        <taxon>Eukaryota</taxon>
        <taxon>Metazoa</taxon>
        <taxon>Ecdysozoa</taxon>
        <taxon>Arthropoda</taxon>
        <taxon>Hexapoda</taxon>
        <taxon>Insecta</taxon>
        <taxon>Pterygota</taxon>
        <taxon>Neoptera</taxon>
        <taxon>Endopterygota</taxon>
        <taxon>Coleoptera</taxon>
        <taxon>Polyphaga</taxon>
        <taxon>Elateriformia</taxon>
        <taxon>Buprestoidea</taxon>
        <taxon>Buprestidae</taxon>
        <taxon>Agrilinae</taxon>
        <taxon>Agrilus</taxon>
    </lineage>
</organism>
<feature type="compositionally biased region" description="Polar residues" evidence="1">
    <location>
        <begin position="91"/>
        <end position="116"/>
    </location>
</feature>